<dbReference type="Pfam" id="PF16124">
    <property type="entry name" value="RecQ_Zn_bind"/>
    <property type="match status" value="1"/>
</dbReference>
<dbReference type="InterPro" id="IPR010997">
    <property type="entry name" value="HRDC-like_sf"/>
</dbReference>
<dbReference type="SMART" id="SM00487">
    <property type="entry name" value="DEXDc"/>
    <property type="match status" value="1"/>
</dbReference>
<comment type="cofactor">
    <cofactor evidence="1">
        <name>Mg(2+)</name>
        <dbReference type="ChEBI" id="CHEBI:18420"/>
    </cofactor>
</comment>
<dbReference type="Pfam" id="PF09382">
    <property type="entry name" value="RQC"/>
    <property type="match status" value="1"/>
</dbReference>
<evidence type="ECO:0000256" key="10">
    <source>
        <dbReference type="ARBA" id="ARBA00022840"/>
    </source>
</evidence>
<dbReference type="InterPro" id="IPR044876">
    <property type="entry name" value="HRDC_dom_sf"/>
</dbReference>
<evidence type="ECO:0000259" key="18">
    <source>
        <dbReference type="PROSITE" id="PS51192"/>
    </source>
</evidence>
<dbReference type="PANTHER" id="PTHR13710">
    <property type="entry name" value="DNA HELICASE RECQ FAMILY MEMBER"/>
    <property type="match status" value="1"/>
</dbReference>
<comment type="cofactor">
    <cofactor evidence="2">
        <name>Zn(2+)</name>
        <dbReference type="ChEBI" id="CHEBI:29105"/>
    </cofactor>
</comment>
<feature type="domain" description="Helicase ATP-binding" evidence="18">
    <location>
        <begin position="35"/>
        <end position="203"/>
    </location>
</feature>
<dbReference type="GO" id="GO:0016787">
    <property type="term" value="F:hydrolase activity"/>
    <property type="evidence" value="ECO:0007669"/>
    <property type="project" value="UniProtKB-KW"/>
</dbReference>
<dbReference type="SMART" id="SM00490">
    <property type="entry name" value="HELICc"/>
    <property type="match status" value="1"/>
</dbReference>
<dbReference type="SUPFAM" id="SSF47819">
    <property type="entry name" value="HRDC-like"/>
    <property type="match status" value="1"/>
</dbReference>
<comment type="catalytic activity">
    <reaction evidence="15">
        <text>Couples ATP hydrolysis with the unwinding of duplex DNA by translocating in the 3'-5' direction.</text>
        <dbReference type="EC" id="5.6.2.4"/>
    </reaction>
</comment>
<dbReference type="Pfam" id="PF00270">
    <property type="entry name" value="DEAD"/>
    <property type="match status" value="1"/>
</dbReference>
<dbReference type="Gene3D" id="1.10.10.10">
    <property type="entry name" value="Winged helix-like DNA-binding domain superfamily/Winged helix DNA-binding domain"/>
    <property type="match status" value="1"/>
</dbReference>
<evidence type="ECO:0000259" key="17">
    <source>
        <dbReference type="PROSITE" id="PS50967"/>
    </source>
</evidence>
<evidence type="ECO:0000313" key="21">
    <source>
        <dbReference type="Proteomes" id="UP001652504"/>
    </source>
</evidence>
<gene>
    <name evidence="20" type="primary">recQ</name>
    <name evidence="20" type="ORF">OE749_16120</name>
</gene>
<keyword evidence="7 20" id="KW-0378">Hydrolase</keyword>
<dbReference type="Gene3D" id="1.10.150.80">
    <property type="entry name" value="HRDC domain"/>
    <property type="match status" value="1"/>
</dbReference>
<dbReference type="InterPro" id="IPR018982">
    <property type="entry name" value="RQC_domain"/>
</dbReference>
<dbReference type="InterPro" id="IPR011545">
    <property type="entry name" value="DEAD/DEAH_box_helicase_dom"/>
</dbReference>
<evidence type="ECO:0000256" key="2">
    <source>
        <dbReference type="ARBA" id="ARBA00001947"/>
    </source>
</evidence>
<keyword evidence="4" id="KW-0479">Metal-binding</keyword>
<dbReference type="Gene3D" id="3.40.50.300">
    <property type="entry name" value="P-loop containing nucleotide triphosphate hydrolases"/>
    <property type="match status" value="2"/>
</dbReference>
<dbReference type="PROSITE" id="PS50967">
    <property type="entry name" value="HRDC"/>
    <property type="match status" value="1"/>
</dbReference>
<organism evidence="20 21">
    <name type="scientific">Fluctibacter corallii</name>
    <dbReference type="NCBI Taxonomy" id="2984329"/>
    <lineage>
        <taxon>Bacteria</taxon>
        <taxon>Pseudomonadati</taxon>
        <taxon>Pseudomonadota</taxon>
        <taxon>Gammaproteobacteria</taxon>
        <taxon>Alteromonadales</taxon>
        <taxon>Alteromonadaceae</taxon>
        <taxon>Fluctibacter</taxon>
    </lineage>
</organism>
<evidence type="ECO:0000256" key="15">
    <source>
        <dbReference type="ARBA" id="ARBA00034617"/>
    </source>
</evidence>
<dbReference type="EMBL" id="JAOWKX010000009">
    <property type="protein sequence ID" value="MCV2886220.1"/>
    <property type="molecule type" value="Genomic_DNA"/>
</dbReference>
<evidence type="ECO:0000256" key="13">
    <source>
        <dbReference type="ARBA" id="ARBA00023204"/>
    </source>
</evidence>
<keyword evidence="13" id="KW-0234">DNA repair</keyword>
<dbReference type="NCBIfam" id="TIGR01389">
    <property type="entry name" value="recQ"/>
    <property type="match status" value="1"/>
</dbReference>
<reference evidence="20 21" key="1">
    <citation type="submission" date="2022-10" db="EMBL/GenBank/DDBJ databases">
        <title>Aestuariibacter sp. AA17 isolated from Montipora capitata coral fragment.</title>
        <authorList>
            <person name="Emsley S.A."/>
            <person name="Pfannmuller K.M."/>
            <person name="Loughran R.M."/>
            <person name="Shlafstein M."/>
            <person name="Papke E."/>
            <person name="Saw J.H."/>
            <person name="Ushijima B."/>
            <person name="Videau P."/>
        </authorList>
    </citation>
    <scope>NUCLEOTIDE SEQUENCE [LARGE SCALE GENOMIC DNA]</scope>
    <source>
        <strain evidence="20 21">AA17</strain>
    </source>
</reference>
<accession>A0ABT3AC79</accession>
<dbReference type="EC" id="5.6.2.4" evidence="16"/>
<dbReference type="InterPro" id="IPR004589">
    <property type="entry name" value="DNA_helicase_ATP-dep_RecQ"/>
</dbReference>
<evidence type="ECO:0000313" key="20">
    <source>
        <dbReference type="EMBL" id="MCV2886220.1"/>
    </source>
</evidence>
<keyword evidence="11" id="KW-0238">DNA-binding</keyword>
<dbReference type="InterPro" id="IPR036388">
    <property type="entry name" value="WH-like_DNA-bd_sf"/>
</dbReference>
<keyword evidence="14" id="KW-0413">Isomerase</keyword>
<dbReference type="CDD" id="cd18794">
    <property type="entry name" value="SF2_C_RecQ"/>
    <property type="match status" value="1"/>
</dbReference>
<dbReference type="SMART" id="SM00341">
    <property type="entry name" value="HRDC"/>
    <property type="match status" value="1"/>
</dbReference>
<comment type="caution">
    <text evidence="20">The sequence shown here is derived from an EMBL/GenBank/DDBJ whole genome shotgun (WGS) entry which is preliminary data.</text>
</comment>
<dbReference type="PANTHER" id="PTHR13710:SF105">
    <property type="entry name" value="ATP-DEPENDENT DNA HELICASE Q1"/>
    <property type="match status" value="1"/>
</dbReference>
<dbReference type="InterPro" id="IPR001650">
    <property type="entry name" value="Helicase_C-like"/>
</dbReference>
<evidence type="ECO:0000256" key="4">
    <source>
        <dbReference type="ARBA" id="ARBA00022723"/>
    </source>
</evidence>
<dbReference type="NCBIfam" id="TIGR00614">
    <property type="entry name" value="recQ_fam"/>
    <property type="match status" value="1"/>
</dbReference>
<evidence type="ECO:0000256" key="7">
    <source>
        <dbReference type="ARBA" id="ARBA00022801"/>
    </source>
</evidence>
<name>A0ABT3AC79_9ALTE</name>
<sequence>MTESAPSLHQFAPPIQTLKDVFGYDAFRDGQEAVIQAILDGRDTLVLMPTGGGKSLCYQIPALTLPGLTIVVSPLISLMKDQVDSLNGMGIPATYVNSSLSRETLLATYRDLQDDKYKLLYVAPERLLSFDFLERLRTLNISLFAVDEAHCVSHWGHDFRQEYRRLGQLKTLFPHVPVMGLTATADIATRADIQLQLNMQQPYVFKGSFDRPNIRYNLLAKYKATEQLYAFVSKQEGSGIIYCNSRAKVDEISMRLATRGIQCAGYHAGLEPEVRDKIQRDFIQDNIDVIVATVAFGMGINKPNVRFVVHYDLPRSVESYYQETGRAGRDGMPAEALLLFDEKDAARIRQWIAMGENPERHDIELQKFAAMEAFAEAQTCRRQVLLNYFSEYSANDCGNCDICVDPPKRFDGTVETQKVLSCIYRMGQSFAIQHVIDVLRGKNHKRIVEHEHHTLSTHGIGKDKSDAYWNGVINQLVHQGLLRIDMTQNAALKLTEAARAPLKGDVAVTLAIPRLTVNTAKSTSKVMNMNYDRVLFAKLKHLRKRIAEEDDIPPFVVFSDATLADMADKMPESTQAFLDISGVGQTKLSRYGDKFLSVIRAYVSGDE</sequence>
<dbReference type="Pfam" id="PF00570">
    <property type="entry name" value="HRDC"/>
    <property type="match status" value="1"/>
</dbReference>
<dbReference type="CDD" id="cd17920">
    <property type="entry name" value="DEXHc_RecQ"/>
    <property type="match status" value="1"/>
</dbReference>
<evidence type="ECO:0000256" key="12">
    <source>
        <dbReference type="ARBA" id="ARBA00023172"/>
    </source>
</evidence>
<keyword evidence="10" id="KW-0067">ATP-binding</keyword>
<dbReference type="SMART" id="SM00956">
    <property type="entry name" value="RQC"/>
    <property type="match status" value="1"/>
</dbReference>
<dbReference type="Proteomes" id="UP001652504">
    <property type="component" value="Unassembled WGS sequence"/>
</dbReference>
<dbReference type="InterPro" id="IPR032284">
    <property type="entry name" value="RecQ_Zn-bd"/>
</dbReference>
<dbReference type="InterPro" id="IPR002121">
    <property type="entry name" value="HRDC_dom"/>
</dbReference>
<evidence type="ECO:0000256" key="1">
    <source>
        <dbReference type="ARBA" id="ARBA00001946"/>
    </source>
</evidence>
<feature type="domain" description="Helicase C-terminal" evidence="19">
    <location>
        <begin position="224"/>
        <end position="371"/>
    </location>
</feature>
<feature type="domain" description="HRDC" evidence="17">
    <location>
        <begin position="529"/>
        <end position="607"/>
    </location>
</feature>
<dbReference type="RefSeq" id="WP_263713507.1">
    <property type="nucleotide sequence ID" value="NZ_JAOWKX010000009.1"/>
</dbReference>
<evidence type="ECO:0000256" key="3">
    <source>
        <dbReference type="ARBA" id="ARBA00005446"/>
    </source>
</evidence>
<protein>
    <recommendedName>
        <fullName evidence="16">DNA helicase RecQ</fullName>
        <ecNumber evidence="16">5.6.2.4</ecNumber>
    </recommendedName>
</protein>
<comment type="similarity">
    <text evidence="3">Belongs to the helicase family. RecQ subfamily.</text>
</comment>
<proteinExistence type="inferred from homology"/>
<keyword evidence="12" id="KW-0233">DNA recombination</keyword>
<evidence type="ECO:0000256" key="6">
    <source>
        <dbReference type="ARBA" id="ARBA00022763"/>
    </source>
</evidence>
<evidence type="ECO:0000256" key="14">
    <source>
        <dbReference type="ARBA" id="ARBA00023235"/>
    </source>
</evidence>
<dbReference type="InterPro" id="IPR027417">
    <property type="entry name" value="P-loop_NTPase"/>
</dbReference>
<evidence type="ECO:0000256" key="5">
    <source>
        <dbReference type="ARBA" id="ARBA00022741"/>
    </source>
</evidence>
<dbReference type="InterPro" id="IPR014001">
    <property type="entry name" value="Helicase_ATP-bd"/>
</dbReference>
<dbReference type="PROSITE" id="PS51194">
    <property type="entry name" value="HELICASE_CTER"/>
    <property type="match status" value="1"/>
</dbReference>
<dbReference type="GO" id="GO:0003678">
    <property type="term" value="F:DNA helicase activity"/>
    <property type="evidence" value="ECO:0007669"/>
    <property type="project" value="UniProtKB-EC"/>
</dbReference>
<keyword evidence="5" id="KW-0547">Nucleotide-binding</keyword>
<evidence type="ECO:0000256" key="8">
    <source>
        <dbReference type="ARBA" id="ARBA00022806"/>
    </source>
</evidence>
<keyword evidence="8 20" id="KW-0347">Helicase</keyword>
<keyword evidence="9" id="KW-0862">Zinc</keyword>
<evidence type="ECO:0000256" key="9">
    <source>
        <dbReference type="ARBA" id="ARBA00022833"/>
    </source>
</evidence>
<evidence type="ECO:0000259" key="19">
    <source>
        <dbReference type="PROSITE" id="PS51194"/>
    </source>
</evidence>
<keyword evidence="21" id="KW-1185">Reference proteome</keyword>
<keyword evidence="6" id="KW-0227">DNA damage</keyword>
<evidence type="ECO:0000256" key="11">
    <source>
        <dbReference type="ARBA" id="ARBA00023125"/>
    </source>
</evidence>
<dbReference type="PROSITE" id="PS51192">
    <property type="entry name" value="HELICASE_ATP_BIND_1"/>
    <property type="match status" value="1"/>
</dbReference>
<evidence type="ECO:0000256" key="16">
    <source>
        <dbReference type="NCBIfam" id="TIGR01389"/>
    </source>
</evidence>
<dbReference type="SUPFAM" id="SSF52540">
    <property type="entry name" value="P-loop containing nucleoside triphosphate hydrolases"/>
    <property type="match status" value="2"/>
</dbReference>
<dbReference type="InterPro" id="IPR006293">
    <property type="entry name" value="DNA_helicase_ATP-dep_RecQ_bac"/>
</dbReference>
<dbReference type="Pfam" id="PF00271">
    <property type="entry name" value="Helicase_C"/>
    <property type="match status" value="1"/>
</dbReference>